<feature type="region of interest" description="Disordered" evidence="3">
    <location>
        <begin position="1"/>
        <end position="56"/>
    </location>
</feature>
<evidence type="ECO:0000313" key="5">
    <source>
        <dbReference type="EMBL" id="OAK75419.1"/>
    </source>
</evidence>
<evidence type="ECO:0000313" key="4">
    <source>
        <dbReference type="EMBL" id="KRG11803.1"/>
    </source>
</evidence>
<gene>
    <name evidence="2" type="primary">sspK</name>
    <name evidence="5" type="ORF">ABB05_02565</name>
    <name evidence="4" type="ORF">ACA29_14765</name>
</gene>
<dbReference type="HAMAP" id="MF_01504">
    <property type="entry name" value="SspK"/>
    <property type="match status" value="1"/>
</dbReference>
<comment type="similarity">
    <text evidence="2">Belongs to the SspK family.</text>
</comment>
<comment type="caution">
    <text evidence="4">The sequence shown here is derived from an EMBL/GenBank/DDBJ whole genome shotgun (WGS) entry which is preliminary data.</text>
</comment>
<accession>A0A0Q9XTA8</accession>
<organism evidence="4 6">
    <name type="scientific">Lederbergia galactosidilytica</name>
    <dbReference type="NCBI Taxonomy" id="217031"/>
    <lineage>
        <taxon>Bacteria</taxon>
        <taxon>Bacillati</taxon>
        <taxon>Bacillota</taxon>
        <taxon>Bacilli</taxon>
        <taxon>Bacillales</taxon>
        <taxon>Bacillaceae</taxon>
        <taxon>Lederbergia</taxon>
    </lineage>
</organism>
<evidence type="ECO:0000256" key="2">
    <source>
        <dbReference type="HAMAP-Rule" id="MF_01504"/>
    </source>
</evidence>
<dbReference type="GO" id="GO:0030435">
    <property type="term" value="P:sporulation resulting in formation of a cellular spore"/>
    <property type="evidence" value="ECO:0007669"/>
    <property type="project" value="UniProtKB-KW"/>
</dbReference>
<dbReference type="NCBIfam" id="NF002843">
    <property type="entry name" value="PRK03081.1"/>
    <property type="match status" value="1"/>
</dbReference>
<dbReference type="GO" id="GO:0030436">
    <property type="term" value="P:asexual sporulation"/>
    <property type="evidence" value="ECO:0007669"/>
    <property type="project" value="UniProtKB-UniRule"/>
</dbReference>
<evidence type="ECO:0000256" key="3">
    <source>
        <dbReference type="SAM" id="MobiDB-lite"/>
    </source>
</evidence>
<evidence type="ECO:0000313" key="6">
    <source>
        <dbReference type="Proteomes" id="UP000053881"/>
    </source>
</evidence>
<evidence type="ECO:0000256" key="1">
    <source>
        <dbReference type="ARBA" id="ARBA00022969"/>
    </source>
</evidence>
<proteinExistence type="evidence at transcript level"/>
<dbReference type="Proteomes" id="UP000053881">
    <property type="component" value="Unassembled WGS sequence"/>
</dbReference>
<dbReference type="InterPro" id="IPR012611">
    <property type="entry name" value="SASP_SspK"/>
</dbReference>
<feature type="compositionally biased region" description="Basic and acidic residues" evidence="3">
    <location>
        <begin position="1"/>
        <end position="24"/>
    </location>
</feature>
<dbReference type="EMBL" id="LDJR01000012">
    <property type="protein sequence ID" value="OAK75419.1"/>
    <property type="molecule type" value="Genomic_DNA"/>
</dbReference>
<dbReference type="GO" id="GO:0042601">
    <property type="term" value="C:endospore-forming forespore"/>
    <property type="evidence" value="ECO:0007669"/>
    <property type="project" value="InterPro"/>
</dbReference>
<dbReference type="Proteomes" id="UP000077881">
    <property type="component" value="Unassembled WGS sequence"/>
</dbReference>
<dbReference type="EMBL" id="LGPB01000112">
    <property type="protein sequence ID" value="KRG11803.1"/>
    <property type="molecule type" value="Genomic_DNA"/>
</dbReference>
<comment type="induction">
    <text evidence="2">Expressed only in the forespore compartment of sporulating cells.</text>
</comment>
<reference evidence="4 6" key="2">
    <citation type="submission" date="2015-06" db="EMBL/GenBank/DDBJ databases">
        <title>Genome sequencing project of Bacillus galactosidilyticus PL133.</title>
        <authorList>
            <person name="Gaiero J."/>
            <person name="Nicol R."/>
            <person name="Habash M."/>
        </authorList>
    </citation>
    <scope>NUCLEOTIDE SEQUENCE [LARGE SCALE GENOMIC DNA]</scope>
    <source>
        <strain evidence="4 6">PL133</strain>
    </source>
</reference>
<name>A0A0Q9XTA8_9BACI</name>
<keyword evidence="7" id="KW-1185">Reference proteome</keyword>
<sequence length="56" mass="6335">MRNKAKDFPYKNENKFDGEPRAKAEYSPMRADGTINTDPQGRMRASGNREGNSNQS</sequence>
<dbReference type="AlphaFoldDB" id="A0A0Q9XTA8"/>
<comment type="subcellular location">
    <subcellularLocation>
        <location evidence="2">Spore core</location>
    </subcellularLocation>
</comment>
<dbReference type="STRING" id="217031.ABB05_02565"/>
<dbReference type="PATRIC" id="fig|217031.4.peg.4993"/>
<reference evidence="5 7" key="1">
    <citation type="submission" date="2015-05" db="EMBL/GenBank/DDBJ databases">
        <title>Comparison of genome.</title>
        <authorList>
            <person name="Zheng Z."/>
            <person name="Sun M."/>
        </authorList>
    </citation>
    <scope>NUCLEOTIDE SEQUENCE [LARGE SCALE GENOMIC DNA]</scope>
    <source>
        <strain evidence="5 7">G25-74</strain>
    </source>
</reference>
<protein>
    <recommendedName>
        <fullName evidence="2">Small, acid-soluble spore protein K</fullName>
        <shortName evidence="2">SASP K</shortName>
    </recommendedName>
</protein>
<dbReference type="Pfam" id="PF08176">
    <property type="entry name" value="SspK"/>
    <property type="match status" value="1"/>
</dbReference>
<evidence type="ECO:0000313" key="7">
    <source>
        <dbReference type="Proteomes" id="UP000077881"/>
    </source>
</evidence>
<keyword evidence="1 2" id="KW-0749">Sporulation</keyword>
<dbReference type="OrthoDB" id="2382188at2"/>